<dbReference type="GO" id="GO:0006633">
    <property type="term" value="P:fatty acid biosynthetic process"/>
    <property type="evidence" value="ECO:0007669"/>
    <property type="project" value="TreeGrafter"/>
</dbReference>
<evidence type="ECO:0000313" key="3">
    <source>
        <dbReference type="Proteomes" id="UP000264036"/>
    </source>
</evidence>
<dbReference type="InterPro" id="IPR029069">
    <property type="entry name" value="HotDog_dom_sf"/>
</dbReference>
<keyword evidence="2" id="KW-0808">Transferase</keyword>
<dbReference type="GO" id="GO:0019171">
    <property type="term" value="F:(3R)-hydroxyacyl-[acyl-carrier-protein] dehydratase activity"/>
    <property type="evidence" value="ECO:0007669"/>
    <property type="project" value="TreeGrafter"/>
</dbReference>
<gene>
    <name evidence="2" type="ORF">DD666_21200</name>
</gene>
<proteinExistence type="predicted"/>
<dbReference type="InterPro" id="IPR002539">
    <property type="entry name" value="MaoC-like_dom"/>
</dbReference>
<dbReference type="CDD" id="cd03441">
    <property type="entry name" value="R_hydratase_like"/>
    <property type="match status" value="1"/>
</dbReference>
<dbReference type="PANTHER" id="PTHR43437:SF3">
    <property type="entry name" value="HYDROXYACYL-THIOESTER DEHYDRATASE TYPE 2, MITOCHONDRIAL"/>
    <property type="match status" value="1"/>
</dbReference>
<dbReference type="SUPFAM" id="SSF54637">
    <property type="entry name" value="Thioesterase/thiol ester dehydrase-isomerase"/>
    <property type="match status" value="1"/>
</dbReference>
<organism evidence="2 3">
    <name type="scientific">Advenella kashmirensis</name>
    <dbReference type="NCBI Taxonomy" id="310575"/>
    <lineage>
        <taxon>Bacteria</taxon>
        <taxon>Pseudomonadati</taxon>
        <taxon>Pseudomonadota</taxon>
        <taxon>Betaproteobacteria</taxon>
        <taxon>Burkholderiales</taxon>
        <taxon>Alcaligenaceae</taxon>
    </lineage>
</organism>
<dbReference type="EMBL" id="DOEK01000046">
    <property type="protein sequence ID" value="HBP31912.1"/>
    <property type="molecule type" value="Genomic_DNA"/>
</dbReference>
<dbReference type="Pfam" id="PF01575">
    <property type="entry name" value="MaoC_dehydratas"/>
    <property type="match status" value="1"/>
</dbReference>
<accession>A0A356LLY3</accession>
<evidence type="ECO:0000259" key="1">
    <source>
        <dbReference type="Pfam" id="PF01575"/>
    </source>
</evidence>
<dbReference type="Proteomes" id="UP000264036">
    <property type="component" value="Unassembled WGS sequence"/>
</dbReference>
<dbReference type="Gene3D" id="3.10.129.10">
    <property type="entry name" value="Hotdog Thioesterase"/>
    <property type="match status" value="1"/>
</dbReference>
<dbReference type="GO" id="GO:0016740">
    <property type="term" value="F:transferase activity"/>
    <property type="evidence" value="ECO:0007669"/>
    <property type="project" value="UniProtKB-KW"/>
</dbReference>
<reference evidence="2 3" key="1">
    <citation type="journal article" date="2018" name="Nat. Biotechnol.">
        <title>A standardized bacterial taxonomy based on genome phylogeny substantially revises the tree of life.</title>
        <authorList>
            <person name="Parks D.H."/>
            <person name="Chuvochina M."/>
            <person name="Waite D.W."/>
            <person name="Rinke C."/>
            <person name="Skarshewski A."/>
            <person name="Chaumeil P.A."/>
            <person name="Hugenholtz P."/>
        </authorList>
    </citation>
    <scope>NUCLEOTIDE SEQUENCE [LARGE SCALE GENOMIC DNA]</scope>
    <source>
        <strain evidence="2">UBA10707</strain>
    </source>
</reference>
<dbReference type="AlphaFoldDB" id="A0A356LLY3"/>
<evidence type="ECO:0000313" key="2">
    <source>
        <dbReference type="EMBL" id="HBP31912.1"/>
    </source>
</evidence>
<name>A0A356LLY3_9BURK</name>
<protein>
    <submittedName>
        <fullName evidence="2">Phosphate acetyltransferase</fullName>
    </submittedName>
</protein>
<comment type="caution">
    <text evidence="2">The sequence shown here is derived from an EMBL/GenBank/DDBJ whole genome shotgun (WGS) entry which is preliminary data.</text>
</comment>
<feature type="domain" description="MaoC-like" evidence="1">
    <location>
        <begin position="21"/>
        <end position="126"/>
    </location>
</feature>
<dbReference type="InterPro" id="IPR050965">
    <property type="entry name" value="UPF0336/Enoyl-CoA_hydratase"/>
</dbReference>
<sequence>MENTFEIKEGLQIKGVPFEPTRETIWEFCEASLDYNPLHWDDKYMESDFGKTNFGGIIMHGMSNFSLITKMMTDWALPLGGTHRRLETRWKSPVKPGDTITPNGVVKIVKKTEKAHWVVVSVAVTNQQNTLVAEGEAMVEFSDA</sequence>
<dbReference type="PANTHER" id="PTHR43437">
    <property type="entry name" value="HYDROXYACYL-THIOESTER DEHYDRATASE TYPE 2, MITOCHONDRIAL-RELATED"/>
    <property type="match status" value="1"/>
</dbReference>